<evidence type="ECO:0000259" key="1">
    <source>
        <dbReference type="SMART" id="SM00849"/>
    </source>
</evidence>
<gene>
    <name evidence="2" type="ORF">CP258_04910</name>
</gene>
<dbReference type="InterPro" id="IPR036866">
    <property type="entry name" value="RibonucZ/Hydroxyglut_hydro"/>
</dbReference>
<proteinExistence type="predicted"/>
<dbReference type="Gene3D" id="3.60.15.10">
    <property type="entry name" value="Ribonuclease Z/Hydroxyacylglutathione hydrolase-like"/>
    <property type="match status" value="1"/>
</dbReference>
<dbReference type="InterPro" id="IPR051453">
    <property type="entry name" value="MBL_Glyoxalase_II"/>
</dbReference>
<sequence>MQRCIPDSARGLRHPQTIVLNQTTPHSNIWTLFQFFAIVESMNNQDITLAHVSVSEMDNNCYLLCIGKEALLIDAADNPQALLDLAAENNVSITAVLSTHSHWDHLRALPQILEQTGAKHFAPQPDAADINAPVDVLLTDSDVLPFAGHHFPVHILHGHTTGGAAIAVPIGENMHLFVGDSLFPGGIGKTENHQDFIQLLHDVSTKLFQKYPDDTVVHPGHGKSTTLGAERPHLEEWRARGW</sequence>
<dbReference type="KEGG" id="coe:CP258_04910"/>
<dbReference type="AlphaFoldDB" id="A0AAU8PQF6"/>
<protein>
    <submittedName>
        <fullName evidence="2">MBL fold metallo-hydrolase</fullName>
    </submittedName>
</protein>
<dbReference type="CDD" id="cd06262">
    <property type="entry name" value="metallo-hydrolase-like_MBL-fold"/>
    <property type="match status" value="1"/>
</dbReference>
<evidence type="ECO:0000313" key="2">
    <source>
        <dbReference type="EMBL" id="AFK16590.1"/>
    </source>
</evidence>
<dbReference type="PANTHER" id="PTHR46233:SF1">
    <property type="entry name" value="CONSERVED PROTEIN"/>
    <property type="match status" value="1"/>
</dbReference>
<organism evidence="2 3">
    <name type="scientific">Corynebacterium pseudotuberculosis 258</name>
    <dbReference type="NCBI Taxonomy" id="1168865"/>
    <lineage>
        <taxon>Bacteria</taxon>
        <taxon>Bacillati</taxon>
        <taxon>Actinomycetota</taxon>
        <taxon>Actinomycetes</taxon>
        <taxon>Mycobacteriales</taxon>
        <taxon>Corynebacteriaceae</taxon>
        <taxon>Corynebacterium</taxon>
    </lineage>
</organism>
<reference evidence="2 3" key="1">
    <citation type="journal article" date="2013" name="J. Biotechnol.">
        <title>Genome sequence of Corynebacterium pseudotuberculosis biovar equi strain 258 and prediction of antigenic targets to improve biotechnological vaccine production.</title>
        <authorList>
            <person name="Soares S.C."/>
            <person name="Trost E."/>
            <person name="Ramos R.T."/>
            <person name="Carneiro A.R."/>
            <person name="Santos A.R."/>
            <person name="Pinto A.C."/>
            <person name="Barbosa E."/>
            <person name="Aburjaile F."/>
            <person name="Ali A."/>
            <person name="Diniz C.A."/>
            <person name="Hassan S.S."/>
            <person name="Fiaux K."/>
            <person name="Guimaraes L.C."/>
            <person name="Bakhtiar S.M."/>
            <person name="Pereira U."/>
            <person name="Almeida S.S."/>
            <person name="Abreu V.A."/>
            <person name="Rocha F.S."/>
            <person name="Dorella F.A."/>
            <person name="Miyoshi A."/>
            <person name="Silva A."/>
            <person name="Azevedo V."/>
            <person name="Tauch A."/>
        </authorList>
    </citation>
    <scope>NUCLEOTIDE SEQUENCE [LARGE SCALE GENOMIC DNA]</scope>
    <source>
        <strain evidence="2 3">258</strain>
    </source>
</reference>
<dbReference type="RefSeq" id="WP_014732944.1">
    <property type="nucleotide sequence ID" value="NC_017945.3"/>
</dbReference>
<dbReference type="SMART" id="SM00849">
    <property type="entry name" value="Lactamase_B"/>
    <property type="match status" value="1"/>
</dbReference>
<dbReference type="Pfam" id="PF00753">
    <property type="entry name" value="Lactamase_B"/>
    <property type="match status" value="1"/>
</dbReference>
<name>A0AAU8PQF6_CORPS</name>
<dbReference type="InterPro" id="IPR001279">
    <property type="entry name" value="Metallo-B-lactamas"/>
</dbReference>
<accession>A0AAU8PQF6</accession>
<dbReference type="EMBL" id="CP003540">
    <property type="protein sequence ID" value="AFK16590.1"/>
    <property type="molecule type" value="Genomic_DNA"/>
</dbReference>
<dbReference type="Proteomes" id="UP000006465">
    <property type="component" value="Chromosome"/>
</dbReference>
<feature type="domain" description="Metallo-beta-lactamase" evidence="1">
    <location>
        <begin position="58"/>
        <end position="221"/>
    </location>
</feature>
<dbReference type="PANTHER" id="PTHR46233">
    <property type="entry name" value="HYDROXYACYLGLUTATHIONE HYDROLASE GLOC"/>
    <property type="match status" value="1"/>
</dbReference>
<dbReference type="SUPFAM" id="SSF56281">
    <property type="entry name" value="Metallo-hydrolase/oxidoreductase"/>
    <property type="match status" value="1"/>
</dbReference>
<evidence type="ECO:0000313" key="3">
    <source>
        <dbReference type="Proteomes" id="UP000006465"/>
    </source>
</evidence>